<feature type="binding site" evidence="2">
    <location>
        <position position="31"/>
    </location>
    <ligand>
        <name>substrate</name>
    </ligand>
</feature>
<evidence type="ECO:0000313" key="4">
    <source>
        <dbReference type="Proteomes" id="UP000013964"/>
    </source>
</evidence>
<dbReference type="Proteomes" id="UP000013964">
    <property type="component" value="Chromosome"/>
</dbReference>
<feature type="binding site" evidence="2">
    <location>
        <begin position="15"/>
        <end position="18"/>
    </location>
    <ligand>
        <name>substrate</name>
    </ligand>
</feature>
<feature type="binding site" evidence="2">
    <location>
        <position position="27"/>
    </location>
    <ligand>
        <name>substrate</name>
    </ligand>
</feature>
<dbReference type="Gene3D" id="3.40.1180.10">
    <property type="entry name" value="Decaprenyl diphosphate synthase-like"/>
    <property type="match status" value="1"/>
</dbReference>
<dbReference type="HAMAP" id="MF_01139">
    <property type="entry name" value="ISPT"/>
    <property type="match status" value="1"/>
</dbReference>
<organism evidence="3 4">
    <name type="scientific">Spiroplasma chrysopicola DF-1</name>
    <dbReference type="NCBI Taxonomy" id="1276227"/>
    <lineage>
        <taxon>Bacteria</taxon>
        <taxon>Bacillati</taxon>
        <taxon>Mycoplasmatota</taxon>
        <taxon>Mollicutes</taxon>
        <taxon>Entomoplasmatales</taxon>
        <taxon>Spiroplasmataceae</taxon>
        <taxon>Spiroplasma</taxon>
    </lineage>
</organism>
<feature type="binding site" evidence="2">
    <location>
        <begin position="183"/>
        <end position="185"/>
    </location>
    <ligand>
        <name>substrate</name>
    </ligand>
</feature>
<feature type="binding site" evidence="2">
    <location>
        <position position="177"/>
    </location>
    <ligand>
        <name>substrate</name>
    </ligand>
</feature>
<comment type="subunit">
    <text evidence="2">Homodimer.</text>
</comment>
<dbReference type="InterPro" id="IPR036424">
    <property type="entry name" value="UPP_synth-like_sf"/>
</dbReference>
<name>R4UHV5_9MOLU</name>
<keyword evidence="2" id="KW-0460">Magnesium</keyword>
<keyword evidence="2" id="KW-0479">Metal-binding</keyword>
<dbReference type="PATRIC" id="fig|1276227.3.peg.320"/>
<feature type="binding site" evidence="2">
    <location>
        <position position="19"/>
    </location>
    <ligand>
        <name>substrate</name>
    </ligand>
</feature>
<dbReference type="GO" id="GO:0045547">
    <property type="term" value="F:ditrans,polycis-polyprenyl diphosphate synthase [(2E,6E)-farnesyl diphosphate specific] activity"/>
    <property type="evidence" value="ECO:0007669"/>
    <property type="project" value="TreeGrafter"/>
</dbReference>
<evidence type="ECO:0000256" key="2">
    <source>
        <dbReference type="HAMAP-Rule" id="MF_01139"/>
    </source>
</evidence>
<evidence type="ECO:0000313" key="3">
    <source>
        <dbReference type="EMBL" id="AGM24906.1"/>
    </source>
</evidence>
<dbReference type="PANTHER" id="PTHR10291">
    <property type="entry name" value="DEHYDRODOLICHYL DIPHOSPHATE SYNTHASE FAMILY MEMBER"/>
    <property type="match status" value="1"/>
</dbReference>
<dbReference type="Pfam" id="PF01255">
    <property type="entry name" value="Prenyltransf"/>
    <property type="match status" value="1"/>
</dbReference>
<sequence length="233" mass="26563">MSVKGPQHVAIILDGNGRWATAQGLPRTDGHEQGAKQIKTIALAASKMGIKYLTIYCFSTENWNRSVGEVNYLMNMPQRLLQNKQINDFNNEQIRINHIGRTTKMPAKTLEILQDSLAKTKDNKGMILTFAFDYGAVEEMLSAINNIIAEKIPVVDETILANHLYTKDLPLVDLLIRPGGEKRLSNFLLFQSRYAELYFSDKYWPEFDEKCLLAAIMDYNNRNRRFGGITDNE</sequence>
<dbReference type="GO" id="GO:0016094">
    <property type="term" value="P:polyprenol biosynthetic process"/>
    <property type="evidence" value="ECO:0007669"/>
    <property type="project" value="TreeGrafter"/>
</dbReference>
<dbReference type="AlphaFoldDB" id="R4UHV5"/>
<keyword evidence="4" id="KW-1185">Reference proteome</keyword>
<feature type="binding site" evidence="2">
    <location>
        <begin position="59"/>
        <end position="61"/>
    </location>
    <ligand>
        <name>substrate</name>
    </ligand>
</feature>
<comment type="function">
    <text evidence="2">Catalyzes the condensation of isopentenyl diphosphate (IPP) with allylic pyrophosphates generating different type of terpenoids.</text>
</comment>
<comment type="cofactor">
    <cofactor evidence="2">
        <name>Mg(2+)</name>
        <dbReference type="ChEBI" id="CHEBI:18420"/>
    </cofactor>
    <text evidence="2">Binds 2 magnesium ions per subunit.</text>
</comment>
<dbReference type="InterPro" id="IPR001441">
    <property type="entry name" value="UPP_synth-like"/>
</dbReference>
<dbReference type="SUPFAM" id="SSF64005">
    <property type="entry name" value="Undecaprenyl diphosphate synthase"/>
    <property type="match status" value="1"/>
</dbReference>
<accession>R4UHV5</accession>
<feature type="binding site" evidence="2">
    <location>
        <position position="65"/>
    </location>
    <ligand>
        <name>substrate</name>
    </ligand>
</feature>
<dbReference type="EMBL" id="CP005077">
    <property type="protein sequence ID" value="AGM24906.1"/>
    <property type="molecule type" value="Genomic_DNA"/>
</dbReference>
<feature type="active site" evidence="2">
    <location>
        <position position="14"/>
    </location>
</feature>
<dbReference type="eggNOG" id="COG0020">
    <property type="taxonomic scope" value="Bacteria"/>
</dbReference>
<dbReference type="NCBIfam" id="TIGR00055">
    <property type="entry name" value="uppS"/>
    <property type="match status" value="1"/>
</dbReference>
<dbReference type="OrthoDB" id="4191603at2"/>
<gene>
    <name evidence="3" type="primary">uppS</name>
    <name evidence="3" type="ORF">SCHRY_v1c03210</name>
</gene>
<dbReference type="EC" id="2.5.1.-" evidence="2"/>
<comment type="similarity">
    <text evidence="2">Belongs to the UPP synthase family.</text>
</comment>
<feature type="binding site" evidence="2">
    <location>
        <position position="196"/>
    </location>
    <ligand>
        <name>Mg(2+)</name>
        <dbReference type="ChEBI" id="CHEBI:18420"/>
    </ligand>
</feature>
<dbReference type="HOGENOM" id="CLU_038505_1_1_14"/>
<dbReference type="STRING" id="1276227.SCHRY_v1c03210"/>
<evidence type="ECO:0000256" key="1">
    <source>
        <dbReference type="ARBA" id="ARBA00022679"/>
    </source>
</evidence>
<dbReference type="KEGG" id="scr:SCHRY_v1c03210"/>
<dbReference type="PANTHER" id="PTHR10291:SF0">
    <property type="entry name" value="DEHYDRODOLICHYL DIPHOSPHATE SYNTHASE 2"/>
    <property type="match status" value="1"/>
</dbReference>
<feature type="active site" description="Proton acceptor" evidence="2">
    <location>
        <position position="62"/>
    </location>
</feature>
<protein>
    <recommendedName>
        <fullName evidence="2">Isoprenyl transferase</fullName>
        <ecNumber evidence="2">2.5.1.-</ecNumber>
    </recommendedName>
</protein>
<proteinExistence type="inferred from homology"/>
<reference evidence="3 4" key="1">
    <citation type="journal article" date="2013" name="Genome Biol. Evol.">
        <title>Complete genomes of two dipteran-associated spiroplasmas provided insights into the origin, dynamics, and impacts of viral invasion in spiroplasma.</title>
        <authorList>
            <person name="Ku C."/>
            <person name="Lo W.S."/>
            <person name="Chen L.L."/>
            <person name="Kuo C.H."/>
        </authorList>
    </citation>
    <scope>NUCLEOTIDE SEQUENCE [LARGE SCALE GENOMIC DNA]</scope>
    <source>
        <strain evidence="3 4">DF-1</strain>
    </source>
</reference>
<keyword evidence="1 2" id="KW-0808">Transferase</keyword>
<feature type="binding site" evidence="2">
    <location>
        <position position="14"/>
    </location>
    <ligand>
        <name>Mg(2+)</name>
        <dbReference type="ChEBI" id="CHEBI:18420"/>
    </ligand>
</feature>
<feature type="binding site" evidence="2">
    <location>
        <position position="63"/>
    </location>
    <ligand>
        <name>substrate</name>
    </ligand>
</feature>
<dbReference type="CDD" id="cd00475">
    <property type="entry name" value="Cis_IPPS"/>
    <property type="match status" value="1"/>
</dbReference>
<dbReference type="GO" id="GO:0000287">
    <property type="term" value="F:magnesium ion binding"/>
    <property type="evidence" value="ECO:0007669"/>
    <property type="project" value="UniProtKB-UniRule"/>
</dbReference>